<evidence type="ECO:0000313" key="3">
    <source>
        <dbReference type="Proteomes" id="UP000483820"/>
    </source>
</evidence>
<proteinExistence type="predicted"/>
<dbReference type="CTD" id="78777379"/>
<dbReference type="GeneID" id="78777379"/>
<dbReference type="EMBL" id="WUAV01000006">
    <property type="protein sequence ID" value="KAF1745616.1"/>
    <property type="molecule type" value="Genomic_DNA"/>
</dbReference>
<dbReference type="RefSeq" id="XP_053578197.1">
    <property type="nucleotide sequence ID" value="XM_053734631.1"/>
</dbReference>
<reference evidence="2 3" key="1">
    <citation type="submission" date="2019-12" db="EMBL/GenBank/DDBJ databases">
        <title>Chromosome-level assembly of the Caenorhabditis remanei genome.</title>
        <authorList>
            <person name="Teterina A.A."/>
            <person name="Willis J.H."/>
            <person name="Phillips P.C."/>
        </authorList>
    </citation>
    <scope>NUCLEOTIDE SEQUENCE [LARGE SCALE GENOMIC DNA]</scope>
    <source>
        <strain evidence="2 3">PX506</strain>
        <tissue evidence="2">Whole organism</tissue>
    </source>
</reference>
<feature type="signal peptide" evidence="1">
    <location>
        <begin position="1"/>
        <end position="19"/>
    </location>
</feature>
<sequence>MIRLSTVLVLLLLSSDVLGYSSPLVTKPGRVIRKSIIDHIRFFGNITCKYATDPSINFLELWERDSMNPDDHLSQTVVLDQTIYPYKYDIHAIDDGDEWGSNNYSFYLWAEHNCTFNRRTITRKVAGTVRRVGDT</sequence>
<accession>A0A6A5FT00</accession>
<dbReference type="AlphaFoldDB" id="A0A6A5FT00"/>
<organism evidence="2 3">
    <name type="scientific">Caenorhabditis remanei</name>
    <name type="common">Caenorhabditis vulgaris</name>
    <dbReference type="NCBI Taxonomy" id="31234"/>
    <lineage>
        <taxon>Eukaryota</taxon>
        <taxon>Metazoa</taxon>
        <taxon>Ecdysozoa</taxon>
        <taxon>Nematoda</taxon>
        <taxon>Chromadorea</taxon>
        <taxon>Rhabditida</taxon>
        <taxon>Rhabditina</taxon>
        <taxon>Rhabditomorpha</taxon>
        <taxon>Rhabditoidea</taxon>
        <taxon>Rhabditidae</taxon>
        <taxon>Peloderinae</taxon>
        <taxon>Caenorhabditis</taxon>
    </lineage>
</organism>
<gene>
    <name evidence="2" type="ORF">GCK72_022063</name>
</gene>
<name>A0A6A5FT00_CAERE</name>
<evidence type="ECO:0000313" key="2">
    <source>
        <dbReference type="EMBL" id="KAF1745616.1"/>
    </source>
</evidence>
<evidence type="ECO:0000256" key="1">
    <source>
        <dbReference type="SAM" id="SignalP"/>
    </source>
</evidence>
<dbReference type="KEGG" id="crq:GCK72_022063"/>
<keyword evidence="1" id="KW-0732">Signal</keyword>
<dbReference type="Proteomes" id="UP000483820">
    <property type="component" value="Chromosome X"/>
</dbReference>
<feature type="chain" id="PRO_5025384825" evidence="1">
    <location>
        <begin position="20"/>
        <end position="135"/>
    </location>
</feature>
<protein>
    <submittedName>
        <fullName evidence="2">Uncharacterized protein</fullName>
    </submittedName>
</protein>
<comment type="caution">
    <text evidence="2">The sequence shown here is derived from an EMBL/GenBank/DDBJ whole genome shotgun (WGS) entry which is preliminary data.</text>
</comment>